<dbReference type="Proteomes" id="UP000092695">
    <property type="component" value="Chromosome"/>
</dbReference>
<reference evidence="1 2" key="1">
    <citation type="submission" date="2016-06" db="EMBL/GenBank/DDBJ databases">
        <title>Complete genome sequence of a deep-branching marine Gamma Proteobacterium Woeseia oceani type strain XK5.</title>
        <authorList>
            <person name="Mu D."/>
            <person name="Du Z."/>
        </authorList>
    </citation>
    <scope>NUCLEOTIDE SEQUENCE [LARGE SCALE GENOMIC DNA]</scope>
    <source>
        <strain evidence="1 2">XK5</strain>
    </source>
</reference>
<dbReference type="KEGG" id="woc:BA177_14480"/>
<evidence type="ECO:0000313" key="1">
    <source>
        <dbReference type="EMBL" id="ANO52238.1"/>
    </source>
</evidence>
<gene>
    <name evidence="1" type="ORF">BA177_14480</name>
</gene>
<sequence>MATKVQRIAGRYQVSALQRDELAPWRISIYRTGAQIDARNPIISENRNFITADAVRRYAGAQSLLRLKTNIQSNKGNTADD</sequence>
<name>A0A193LIG7_9GAMM</name>
<dbReference type="EMBL" id="CP016268">
    <property type="protein sequence ID" value="ANO52238.1"/>
    <property type="molecule type" value="Genomic_DNA"/>
</dbReference>
<organism evidence="1 2">
    <name type="scientific">Woeseia oceani</name>
    <dbReference type="NCBI Taxonomy" id="1548547"/>
    <lineage>
        <taxon>Bacteria</taxon>
        <taxon>Pseudomonadati</taxon>
        <taxon>Pseudomonadota</taxon>
        <taxon>Gammaproteobacteria</taxon>
        <taxon>Woeseiales</taxon>
        <taxon>Woeseiaceae</taxon>
        <taxon>Woeseia</taxon>
    </lineage>
</organism>
<keyword evidence="2" id="KW-1185">Reference proteome</keyword>
<evidence type="ECO:0000313" key="2">
    <source>
        <dbReference type="Proteomes" id="UP000092695"/>
    </source>
</evidence>
<accession>A0A193LIG7</accession>
<protein>
    <submittedName>
        <fullName evidence="1">Uncharacterized protein</fullName>
    </submittedName>
</protein>
<proteinExistence type="predicted"/>
<dbReference type="STRING" id="1548547.BA177_14480"/>
<dbReference type="AlphaFoldDB" id="A0A193LIG7"/>